<reference evidence="3" key="1">
    <citation type="journal article" date="2020" name="BMC Genomics">
        <title>Correction to: Identification and distribution of gene clusters required for synthesis of sphingolipid metabolism inhibitors in diverse species of the filamentous fungus Fusarium.</title>
        <authorList>
            <person name="Kim H.S."/>
            <person name="Lohmar J.M."/>
            <person name="Busman M."/>
            <person name="Brown D.W."/>
            <person name="Naumann T.A."/>
            <person name="Divon H.H."/>
            <person name="Lysoe E."/>
            <person name="Uhlig S."/>
            <person name="Proctor R.H."/>
        </authorList>
    </citation>
    <scope>NUCLEOTIDE SEQUENCE</scope>
    <source>
        <strain evidence="3">NRRL 20472</strain>
    </source>
</reference>
<dbReference type="SMART" id="SM00066">
    <property type="entry name" value="GAL4"/>
    <property type="match status" value="1"/>
</dbReference>
<feature type="domain" description="Zn(2)-C6 fungal-type" evidence="2">
    <location>
        <begin position="6"/>
        <end position="34"/>
    </location>
</feature>
<reference evidence="3" key="2">
    <citation type="submission" date="2020-05" db="EMBL/GenBank/DDBJ databases">
        <authorList>
            <person name="Kim H.-S."/>
            <person name="Proctor R.H."/>
            <person name="Brown D.W."/>
        </authorList>
    </citation>
    <scope>NUCLEOTIDE SEQUENCE</scope>
    <source>
        <strain evidence="3">NRRL 20472</strain>
    </source>
</reference>
<dbReference type="PANTHER" id="PTHR38791:SF13">
    <property type="entry name" value="ZN(2)-C6 FUNGAL-TYPE DOMAIN-CONTAINING PROTEIN"/>
    <property type="match status" value="1"/>
</dbReference>
<dbReference type="PROSITE" id="PS50048">
    <property type="entry name" value="ZN2_CY6_FUNGAL_2"/>
    <property type="match status" value="1"/>
</dbReference>
<dbReference type="Gene3D" id="4.10.240.10">
    <property type="entry name" value="Zn(2)-C6 fungal-type DNA-binding domain"/>
    <property type="match status" value="1"/>
</dbReference>
<dbReference type="CDD" id="cd00067">
    <property type="entry name" value="GAL4"/>
    <property type="match status" value="1"/>
</dbReference>
<comment type="caution">
    <text evidence="3">The sequence shown here is derived from an EMBL/GenBank/DDBJ whole genome shotgun (WGS) entry which is preliminary data.</text>
</comment>
<gene>
    <name evidence="3" type="ORF">FSARC_14556</name>
</gene>
<keyword evidence="1" id="KW-0539">Nucleus</keyword>
<dbReference type="OrthoDB" id="4491390at2759"/>
<dbReference type="PANTHER" id="PTHR38791">
    <property type="entry name" value="ZN(II)2CYS6 TRANSCRIPTION FACTOR (EUROFUNG)-RELATED-RELATED"/>
    <property type="match status" value="1"/>
</dbReference>
<dbReference type="PROSITE" id="PS00463">
    <property type="entry name" value="ZN2_CY6_FUNGAL_1"/>
    <property type="match status" value="1"/>
</dbReference>
<dbReference type="InterPro" id="IPR036864">
    <property type="entry name" value="Zn2-C6_fun-type_DNA-bd_sf"/>
</dbReference>
<name>A0A8H4WNV2_9HYPO</name>
<organism evidence="3 4">
    <name type="scientific">Fusarium sarcochroum</name>
    <dbReference type="NCBI Taxonomy" id="1208366"/>
    <lineage>
        <taxon>Eukaryota</taxon>
        <taxon>Fungi</taxon>
        <taxon>Dikarya</taxon>
        <taxon>Ascomycota</taxon>
        <taxon>Pezizomycotina</taxon>
        <taxon>Sordariomycetes</taxon>
        <taxon>Hypocreomycetidae</taxon>
        <taxon>Hypocreales</taxon>
        <taxon>Nectriaceae</taxon>
        <taxon>Fusarium</taxon>
        <taxon>Fusarium lateritium species complex</taxon>
    </lineage>
</organism>
<proteinExistence type="predicted"/>
<evidence type="ECO:0000259" key="2">
    <source>
        <dbReference type="PROSITE" id="PS50048"/>
    </source>
</evidence>
<evidence type="ECO:0000313" key="4">
    <source>
        <dbReference type="Proteomes" id="UP000622797"/>
    </source>
</evidence>
<evidence type="ECO:0000256" key="1">
    <source>
        <dbReference type="ARBA" id="ARBA00023242"/>
    </source>
</evidence>
<dbReference type="EMBL" id="JABEXW010001281">
    <property type="protein sequence ID" value="KAF4944882.1"/>
    <property type="molecule type" value="Genomic_DNA"/>
</dbReference>
<dbReference type="GO" id="GO:0008270">
    <property type="term" value="F:zinc ion binding"/>
    <property type="evidence" value="ECO:0007669"/>
    <property type="project" value="InterPro"/>
</dbReference>
<evidence type="ECO:0000313" key="3">
    <source>
        <dbReference type="EMBL" id="KAF4944882.1"/>
    </source>
</evidence>
<keyword evidence="4" id="KW-1185">Reference proteome</keyword>
<protein>
    <recommendedName>
        <fullName evidence="2">Zn(2)-C6 fungal-type domain-containing protein</fullName>
    </recommendedName>
</protein>
<dbReference type="GO" id="GO:0000981">
    <property type="term" value="F:DNA-binding transcription factor activity, RNA polymerase II-specific"/>
    <property type="evidence" value="ECO:0007669"/>
    <property type="project" value="InterPro"/>
</dbReference>
<dbReference type="InterPro" id="IPR001138">
    <property type="entry name" value="Zn2Cys6_DnaBD"/>
</dbReference>
<dbReference type="AlphaFoldDB" id="A0A8H4WNV2"/>
<feature type="non-terminal residue" evidence="3">
    <location>
        <position position="1"/>
    </location>
</feature>
<dbReference type="InterPro" id="IPR053175">
    <property type="entry name" value="DHMBA_Reg_Transcription_Factor"/>
</dbReference>
<sequence>MNVSRVCRPCRTSKIKCDLARPKCGSCAKRGFACDGYTPENDFVFRNQNTVARNNSIRARRATSHEMSEAFSSDGVMDELSLAPGKWTAICQRAMPWLNERAIRSVPNPILHKLEDRARDIFYAEWITCSYDCGESPGHLELLPDMKARASQHSILGLAVDAFALANIHHFQVSSCDLRHVARARYGSALAAIRKAVASGTFSGDDSMLMGLLIIDMFETAFMPYQEPLGPHCTAIEHLLTARGTQQVFSVKGWSLYRMAHHRLQSRQLALCREPLPVQLACGVELNTTLPAVKVGLTLLQAQGTLYTSQELIKADLNSVSGYLERLLDNVRQIEYLLAELDYLSEKLAENWQPRYQTLAEQKQVPRIFETAQLPLIPHIRFYNDPWAAHKMNFLHHGQLVLRQMLLNILGVMMDLSNDAAIANQVLQQRRLINISASIITESIPPMLEAVTRDMYSQVTSGGSRINQYFACAACWTLEQSKHVSDESKEVAYRAR</sequence>
<accession>A0A8H4WNV2</accession>
<dbReference type="Proteomes" id="UP000622797">
    <property type="component" value="Unassembled WGS sequence"/>
</dbReference>
<dbReference type="SUPFAM" id="SSF57701">
    <property type="entry name" value="Zn2/Cys6 DNA-binding domain"/>
    <property type="match status" value="1"/>
</dbReference>
<dbReference type="Pfam" id="PF00172">
    <property type="entry name" value="Zn_clus"/>
    <property type="match status" value="1"/>
</dbReference>